<dbReference type="Proteomes" id="UP001060085">
    <property type="component" value="Linkage Group LG05"/>
</dbReference>
<reference evidence="2" key="1">
    <citation type="journal article" date="2023" name="Nat. Plants">
        <title>Single-cell RNA sequencing provides a high-resolution roadmap for understanding the multicellular compartmentation of specialized metabolism.</title>
        <authorList>
            <person name="Sun S."/>
            <person name="Shen X."/>
            <person name="Li Y."/>
            <person name="Li Y."/>
            <person name="Wang S."/>
            <person name="Li R."/>
            <person name="Zhang H."/>
            <person name="Shen G."/>
            <person name="Guo B."/>
            <person name="Wei J."/>
            <person name="Xu J."/>
            <person name="St-Pierre B."/>
            <person name="Chen S."/>
            <person name="Sun C."/>
        </authorList>
    </citation>
    <scope>NUCLEOTIDE SEQUENCE [LARGE SCALE GENOMIC DNA]</scope>
</reference>
<name>A0ACC0AVM1_CATRO</name>
<keyword evidence="2" id="KW-1185">Reference proteome</keyword>
<evidence type="ECO:0000313" key="2">
    <source>
        <dbReference type="Proteomes" id="UP001060085"/>
    </source>
</evidence>
<protein>
    <submittedName>
        <fullName evidence="1">Uncharacterized protein</fullName>
    </submittedName>
</protein>
<accession>A0ACC0AVM1</accession>
<comment type="caution">
    <text evidence="1">The sequence shown here is derived from an EMBL/GenBank/DDBJ whole genome shotgun (WGS) entry which is preliminary data.</text>
</comment>
<sequence length="144" mass="16364">MDLFFFDGYQKRKNTRGVRRRGLGGRAYHRPQEEVPRHEACHDDYLFEYYGENPNVGQPNYGGYYGGQQGDKALNKTKWKVLSFKGESDSNVFLDWERQVENLFMHATADGSSAPTVAAKLMPTQHLKDHALPSIVSLTLSLPV</sequence>
<proteinExistence type="predicted"/>
<dbReference type="EMBL" id="CM044705">
    <property type="protein sequence ID" value="KAI5664037.1"/>
    <property type="molecule type" value="Genomic_DNA"/>
</dbReference>
<organism evidence="1 2">
    <name type="scientific">Catharanthus roseus</name>
    <name type="common">Madagascar periwinkle</name>
    <name type="synonym">Vinca rosea</name>
    <dbReference type="NCBI Taxonomy" id="4058"/>
    <lineage>
        <taxon>Eukaryota</taxon>
        <taxon>Viridiplantae</taxon>
        <taxon>Streptophyta</taxon>
        <taxon>Embryophyta</taxon>
        <taxon>Tracheophyta</taxon>
        <taxon>Spermatophyta</taxon>
        <taxon>Magnoliopsida</taxon>
        <taxon>eudicotyledons</taxon>
        <taxon>Gunneridae</taxon>
        <taxon>Pentapetalae</taxon>
        <taxon>asterids</taxon>
        <taxon>lamiids</taxon>
        <taxon>Gentianales</taxon>
        <taxon>Apocynaceae</taxon>
        <taxon>Rauvolfioideae</taxon>
        <taxon>Vinceae</taxon>
        <taxon>Catharanthinae</taxon>
        <taxon>Catharanthus</taxon>
    </lineage>
</organism>
<gene>
    <name evidence="1" type="ORF">M9H77_23360</name>
</gene>
<evidence type="ECO:0000313" key="1">
    <source>
        <dbReference type="EMBL" id="KAI5664037.1"/>
    </source>
</evidence>